<dbReference type="KEGG" id="pfh:PFHG_01689"/>
<dbReference type="PANTHER" id="PTHR11040:SF140">
    <property type="entry name" value="ZRT (ZRT), IRT- (IRT-) LIKE PROTEIN TRANSPORTER"/>
    <property type="match status" value="1"/>
</dbReference>
<feature type="transmembrane region" description="Helical" evidence="5">
    <location>
        <begin position="311"/>
        <end position="330"/>
    </location>
</feature>
<dbReference type="OrthoDB" id="448280at2759"/>
<evidence type="ECO:0008006" key="8">
    <source>
        <dbReference type="Google" id="ProtNLM"/>
    </source>
</evidence>
<dbReference type="Proteomes" id="UP000054289">
    <property type="component" value="Unassembled WGS sequence"/>
</dbReference>
<keyword evidence="3 5" id="KW-1133">Transmembrane helix</keyword>
<feature type="transmembrane region" description="Helical" evidence="5">
    <location>
        <begin position="216"/>
        <end position="239"/>
    </location>
</feature>
<dbReference type="InterPro" id="IPR003689">
    <property type="entry name" value="ZIP"/>
</dbReference>
<evidence type="ECO:0000313" key="7">
    <source>
        <dbReference type="Proteomes" id="UP000054289"/>
    </source>
</evidence>
<dbReference type="AlphaFoldDB" id="A0A0L7KA40"/>
<gene>
    <name evidence="6" type="ORF">PFHG_01689</name>
</gene>
<evidence type="ECO:0000313" key="6">
    <source>
        <dbReference type="EMBL" id="KOB59926.1"/>
    </source>
</evidence>
<feature type="transmembrane region" description="Helical" evidence="5">
    <location>
        <begin position="92"/>
        <end position="113"/>
    </location>
</feature>
<dbReference type="OMA" id="QECGIIG"/>
<reference evidence="6 7" key="1">
    <citation type="submission" date="2006-03" db="EMBL/GenBank/DDBJ databases">
        <title>Annotation of Plasmodium falciparum HB3.</title>
        <authorList>
            <consortium name="The Broad Institute Genome Sequencing Platform"/>
            <person name="Volkman S.K."/>
            <person name="Neafsey D.E."/>
            <person name="Dash A.P."/>
            <person name="Chitnis C.E."/>
            <person name="Hartl D.L."/>
            <person name="Young S.K."/>
            <person name="Zeng Q."/>
            <person name="Koehrsen M."/>
            <person name="Alvarado L."/>
            <person name="Berlin A."/>
            <person name="Borenstein D."/>
            <person name="Chapman S.B."/>
            <person name="Chen Z."/>
            <person name="Engels R."/>
            <person name="Freedman E."/>
            <person name="Gellesch M."/>
            <person name="Goldberg J."/>
            <person name="Griggs A."/>
            <person name="Gujja S."/>
            <person name="Heilman E.R."/>
            <person name="Heiman D.I."/>
            <person name="Howarth C."/>
            <person name="Jen D."/>
            <person name="Larson L."/>
            <person name="Mehta T."/>
            <person name="Neiman D."/>
            <person name="Park D."/>
            <person name="Pearson M."/>
            <person name="Roberts A."/>
            <person name="Saif S."/>
            <person name="Shea T."/>
            <person name="Shenoy N."/>
            <person name="Sisk P."/>
            <person name="Stolte C."/>
            <person name="Sykes S."/>
            <person name="Walk T."/>
            <person name="White J."/>
            <person name="Yandava C."/>
            <person name="Haas B."/>
            <person name="Henn M.R."/>
            <person name="Nusbaum C."/>
            <person name="Birren B."/>
        </authorList>
    </citation>
    <scope>NUCLEOTIDE SEQUENCE [LARGE SCALE GENOMIC DNA]</scope>
    <source>
        <strain evidence="6">HB3</strain>
    </source>
</reference>
<organism evidence="6 7">
    <name type="scientific">Plasmodium falciparum (isolate HB3)</name>
    <dbReference type="NCBI Taxonomy" id="137071"/>
    <lineage>
        <taxon>Eukaryota</taxon>
        <taxon>Sar</taxon>
        <taxon>Alveolata</taxon>
        <taxon>Apicomplexa</taxon>
        <taxon>Aconoidasida</taxon>
        <taxon>Haemosporida</taxon>
        <taxon>Plasmodiidae</taxon>
        <taxon>Plasmodium</taxon>
        <taxon>Plasmodium (Laverania)</taxon>
    </lineage>
</organism>
<dbReference type="GO" id="GO:0016020">
    <property type="term" value="C:membrane"/>
    <property type="evidence" value="ECO:0007669"/>
    <property type="project" value="UniProtKB-SubCell"/>
</dbReference>
<sequence length="363" mass="40717">MDLLFAKIICIGIFLVVTTLGGFIPHLMGLYKEKENEEKNNRVKNILSNLNCFGSGFIFSIIMFHLLPETIHIISDHGNIRIFNTSDSQMKILYIFFFVFIGFCMQLGLEYVLPVDTNICCVSNLDSKKKLEDTLSQHITKNASTTVNIEMQNIVSIDNIDHIHEHSCEGVHTHDEKSIGKFLEILTLQSFFLTISLAIHSCIEGMIIGTSTDVNYVFISSFCILLHKWIAGVTVSLSLNSNNMNKTLKAILLLTFVFASPLGIVLGHMAKSAGQKVTCLINAVSIGTLLFIGCEILLNEIKQNISRKVRLCKWLSFCFSCLIAFALISFTTSMAPHTHGDIDTHVHVHHHDHDHDHDHGHNH</sequence>
<evidence type="ECO:0000256" key="1">
    <source>
        <dbReference type="ARBA" id="ARBA00004141"/>
    </source>
</evidence>
<feature type="transmembrane region" description="Helical" evidence="5">
    <location>
        <begin position="46"/>
        <end position="67"/>
    </location>
</feature>
<dbReference type="PANTHER" id="PTHR11040">
    <property type="entry name" value="ZINC/IRON TRANSPORTER"/>
    <property type="match status" value="1"/>
</dbReference>
<dbReference type="EMBL" id="CH671948">
    <property type="protein sequence ID" value="KOB59926.1"/>
    <property type="molecule type" value="Genomic_DNA"/>
</dbReference>
<evidence type="ECO:0000256" key="4">
    <source>
        <dbReference type="ARBA" id="ARBA00023136"/>
    </source>
</evidence>
<name>A0A0L7KA40_PLAFX</name>
<feature type="transmembrane region" description="Helical" evidence="5">
    <location>
        <begin position="280"/>
        <end position="299"/>
    </location>
</feature>
<evidence type="ECO:0000256" key="3">
    <source>
        <dbReference type="ARBA" id="ARBA00022989"/>
    </source>
</evidence>
<accession>A0A0L7KA40</accession>
<feature type="transmembrane region" description="Helical" evidence="5">
    <location>
        <begin position="251"/>
        <end position="268"/>
    </location>
</feature>
<comment type="subcellular location">
    <subcellularLocation>
        <location evidence="1">Membrane</location>
        <topology evidence="1">Multi-pass membrane protein</topology>
    </subcellularLocation>
</comment>
<keyword evidence="4 5" id="KW-0472">Membrane</keyword>
<keyword evidence="2 5" id="KW-0812">Transmembrane</keyword>
<reference evidence="7" key="2">
    <citation type="submission" date="2006-03" db="EMBL/GenBank/DDBJ databases">
        <title>The genome sequence of the Plasmodium falciparum HB3.</title>
        <authorList>
            <consortium name="The Broad Institute Genome Sequencing Platform"/>
            <person name="Birren B."/>
            <person name="Lander E."/>
            <person name="Galagan J."/>
            <person name="Nusbaum C."/>
            <person name="Devon K."/>
            <person name="Henn M."/>
            <person name="Jaffe D."/>
            <person name="Butler J."/>
            <person name="Alvarez P."/>
            <person name="Gnerre S."/>
            <person name="Grabherr M."/>
            <person name="Kleber M."/>
            <person name="Mauceli E."/>
            <person name="Brockman W."/>
            <person name="MacCallum I.A."/>
            <person name="Rounsley S."/>
            <person name="Young S."/>
            <person name="LaButti K."/>
            <person name="Pushparaj V."/>
            <person name="DeCaprio D."/>
            <person name="Crawford M."/>
            <person name="Koehrsen M."/>
            <person name="Engels R."/>
            <person name="Montgomery P."/>
            <person name="Pearson M."/>
            <person name="Howarth C."/>
            <person name="Larson L."/>
            <person name="Luoma S."/>
            <person name="White J."/>
            <person name="Kodira C."/>
            <person name="Zeng Q."/>
            <person name="Oleary S."/>
            <person name="Yandava C."/>
            <person name="Alvarado L."/>
            <person name="Wirth D."/>
            <person name="Volkman S."/>
            <person name="Hartl D."/>
        </authorList>
    </citation>
    <scope>NUCLEOTIDE SEQUENCE [LARGE SCALE GENOMIC DNA]</scope>
</reference>
<dbReference type="GO" id="GO:0005385">
    <property type="term" value="F:zinc ion transmembrane transporter activity"/>
    <property type="evidence" value="ECO:0007669"/>
    <property type="project" value="TreeGrafter"/>
</dbReference>
<dbReference type="Pfam" id="PF02535">
    <property type="entry name" value="Zip"/>
    <property type="match status" value="1"/>
</dbReference>
<evidence type="ECO:0000256" key="5">
    <source>
        <dbReference type="SAM" id="Phobius"/>
    </source>
</evidence>
<evidence type="ECO:0000256" key="2">
    <source>
        <dbReference type="ARBA" id="ARBA00022692"/>
    </source>
</evidence>
<feature type="transmembrane region" description="Helical" evidence="5">
    <location>
        <begin position="6"/>
        <end position="25"/>
    </location>
</feature>
<feature type="transmembrane region" description="Helical" evidence="5">
    <location>
        <begin position="191"/>
        <end position="210"/>
    </location>
</feature>
<proteinExistence type="predicted"/>
<protein>
    <recommendedName>
        <fullName evidence="8">Zinc transporter ZIP1</fullName>
    </recommendedName>
</protein>